<dbReference type="Proteomes" id="UP000075809">
    <property type="component" value="Unassembled WGS sequence"/>
</dbReference>
<feature type="transmembrane region" description="Helical" evidence="1">
    <location>
        <begin position="227"/>
        <end position="255"/>
    </location>
</feature>
<evidence type="ECO:0000313" key="3">
    <source>
        <dbReference type="Proteomes" id="UP000075809"/>
    </source>
</evidence>
<dbReference type="EMBL" id="KQ982254">
    <property type="protein sequence ID" value="KYQ58674.1"/>
    <property type="molecule type" value="Genomic_DNA"/>
</dbReference>
<proteinExistence type="predicted"/>
<evidence type="ECO:0000313" key="2">
    <source>
        <dbReference type="EMBL" id="KYQ58674.1"/>
    </source>
</evidence>
<dbReference type="STRING" id="64791.A0A151XE66"/>
<dbReference type="AlphaFoldDB" id="A0A151XE66"/>
<accession>A0A151XE66</accession>
<keyword evidence="3" id="KW-1185">Reference proteome</keyword>
<keyword evidence="1" id="KW-1133">Transmembrane helix</keyword>
<name>A0A151XE66_9HYME</name>
<feature type="transmembrane region" description="Helical" evidence="1">
    <location>
        <begin position="181"/>
        <end position="206"/>
    </location>
</feature>
<reference evidence="2 3" key="1">
    <citation type="submission" date="2015-09" db="EMBL/GenBank/DDBJ databases">
        <title>Trachymyrmex zeteki WGS genome.</title>
        <authorList>
            <person name="Nygaard S."/>
            <person name="Hu H."/>
            <person name="Boomsma J."/>
            <person name="Zhang G."/>
        </authorList>
    </citation>
    <scope>NUCLEOTIDE SEQUENCE [LARGE SCALE GENOMIC DNA]</scope>
    <source>
        <strain evidence="2">Tzet28-1</strain>
        <tissue evidence="2">Whole body</tissue>
    </source>
</reference>
<keyword evidence="1" id="KW-0472">Membrane</keyword>
<sequence length="265" mass="30255">MRVEGKQTVQVLAAPCKLNTINSIVKHEQSQQADNSGLYRKILDEPKYSSKDNLSLQSSIGVINEDEVSNILSETENLDIGKYDTFTSKSNMIQQLEYVSWKYKNPYSISITNHMDYEKYSHTLENVFKEDEPQEGRAKQSILSNCREYLATYQESCGTPRTEYSFAALIIVMAQATARSLLGLIYMIINVVPVIQMFSFILRFVLDKIIDICRTKNIQQVAVKLTIFIIQLLSVYICLIFIFGFIVLPIVQMAIGIATKFVMRN</sequence>
<keyword evidence="1" id="KW-0812">Transmembrane</keyword>
<evidence type="ECO:0000256" key="1">
    <source>
        <dbReference type="SAM" id="Phobius"/>
    </source>
</evidence>
<gene>
    <name evidence="2" type="ORF">ALC60_02321</name>
</gene>
<protein>
    <submittedName>
        <fullName evidence="2">Uncharacterized protein</fullName>
    </submittedName>
</protein>
<organism evidence="2 3">
    <name type="scientific">Mycetomoellerius zeteki</name>
    <dbReference type="NCBI Taxonomy" id="64791"/>
    <lineage>
        <taxon>Eukaryota</taxon>
        <taxon>Metazoa</taxon>
        <taxon>Ecdysozoa</taxon>
        <taxon>Arthropoda</taxon>
        <taxon>Hexapoda</taxon>
        <taxon>Insecta</taxon>
        <taxon>Pterygota</taxon>
        <taxon>Neoptera</taxon>
        <taxon>Endopterygota</taxon>
        <taxon>Hymenoptera</taxon>
        <taxon>Apocrita</taxon>
        <taxon>Aculeata</taxon>
        <taxon>Formicoidea</taxon>
        <taxon>Formicidae</taxon>
        <taxon>Myrmicinae</taxon>
        <taxon>Mycetomoellerius</taxon>
    </lineage>
</organism>